<sequence>MNTNIIKEIKRKIDELQEIITRLEQPQQAKNLDYVNFSEGSNEDKLNRITEQITQYDINIIPTSKDSQLIRCAIVNELGDKGLKYWHIIRAKADGYDEAEQTKRYVYLMSRKDTIKLNFGVIINRYKAAIDLYNKNLNNKEHGNN</sequence>
<dbReference type="Proteomes" id="UP000285109">
    <property type="component" value="Unassembled WGS sequence"/>
</dbReference>
<organism evidence="1 2">
    <name type="scientific">Phocaeicola plebeius</name>
    <dbReference type="NCBI Taxonomy" id="310297"/>
    <lineage>
        <taxon>Bacteria</taxon>
        <taxon>Pseudomonadati</taxon>
        <taxon>Bacteroidota</taxon>
        <taxon>Bacteroidia</taxon>
        <taxon>Bacteroidales</taxon>
        <taxon>Bacteroidaceae</taxon>
        <taxon>Phocaeicola</taxon>
    </lineage>
</organism>
<protein>
    <submittedName>
        <fullName evidence="1">Uncharacterized protein</fullName>
    </submittedName>
</protein>
<dbReference type="AlphaFoldDB" id="A0A415SNU8"/>
<proteinExistence type="predicted"/>
<name>A0A415SNU8_9BACT</name>
<dbReference type="EMBL" id="QRQK01000068">
    <property type="protein sequence ID" value="RHM90845.1"/>
    <property type="molecule type" value="Genomic_DNA"/>
</dbReference>
<accession>A0A415SNU8</accession>
<gene>
    <name evidence="1" type="ORF">DWZ34_17790</name>
</gene>
<dbReference type="RefSeq" id="WP_118495042.1">
    <property type="nucleotide sequence ID" value="NZ_QRQK01000068.1"/>
</dbReference>
<comment type="caution">
    <text evidence="1">The sequence shown here is derived from an EMBL/GenBank/DDBJ whole genome shotgun (WGS) entry which is preliminary data.</text>
</comment>
<evidence type="ECO:0000313" key="2">
    <source>
        <dbReference type="Proteomes" id="UP000285109"/>
    </source>
</evidence>
<reference evidence="1 2" key="1">
    <citation type="submission" date="2018-08" db="EMBL/GenBank/DDBJ databases">
        <title>A genome reference for cultivated species of the human gut microbiota.</title>
        <authorList>
            <person name="Zou Y."/>
            <person name="Xue W."/>
            <person name="Luo G."/>
        </authorList>
    </citation>
    <scope>NUCLEOTIDE SEQUENCE [LARGE SCALE GENOMIC DNA]</scope>
    <source>
        <strain evidence="1 2">AF31-28B-AC</strain>
    </source>
</reference>
<evidence type="ECO:0000313" key="1">
    <source>
        <dbReference type="EMBL" id="RHM90845.1"/>
    </source>
</evidence>